<evidence type="ECO:0000256" key="2">
    <source>
        <dbReference type="ARBA" id="ARBA00007977"/>
    </source>
</evidence>
<feature type="transmembrane region" description="Helical" evidence="7">
    <location>
        <begin position="210"/>
        <end position="235"/>
    </location>
</feature>
<evidence type="ECO:0000313" key="9">
    <source>
        <dbReference type="Proteomes" id="UP000824504"/>
    </source>
</evidence>
<keyword evidence="5 7" id="KW-1133">Transmembrane helix</keyword>
<dbReference type="PROSITE" id="PS51257">
    <property type="entry name" value="PROKAR_LIPOPROTEIN"/>
    <property type="match status" value="1"/>
</dbReference>
<dbReference type="Pfam" id="PF03601">
    <property type="entry name" value="Cons_hypoth698"/>
    <property type="match status" value="1"/>
</dbReference>
<feature type="transmembrane region" description="Helical" evidence="7">
    <location>
        <begin position="154"/>
        <end position="174"/>
    </location>
</feature>
<dbReference type="PANTHER" id="PTHR30106">
    <property type="entry name" value="INNER MEMBRANE PROTEIN YEIH-RELATED"/>
    <property type="match status" value="1"/>
</dbReference>
<name>A0ABX8SHA9_9ACTN</name>
<reference evidence="8 9" key="1">
    <citation type="submission" date="2021-07" db="EMBL/GenBank/DDBJ databases">
        <title>complete genome sequencing of Tessaracoccus sp.J1M15.</title>
        <authorList>
            <person name="Bae J.-W."/>
            <person name="Kim D.-y."/>
        </authorList>
    </citation>
    <scope>NUCLEOTIDE SEQUENCE [LARGE SCALE GENOMIC DNA]</scope>
    <source>
        <strain evidence="8 9">J1M15</strain>
    </source>
</reference>
<comment type="subcellular location">
    <subcellularLocation>
        <location evidence="1">Cell membrane</location>
        <topology evidence="1">Multi-pass membrane protein</topology>
    </subcellularLocation>
</comment>
<evidence type="ECO:0000256" key="4">
    <source>
        <dbReference type="ARBA" id="ARBA00022692"/>
    </source>
</evidence>
<feature type="transmembrane region" description="Helical" evidence="7">
    <location>
        <begin position="125"/>
        <end position="142"/>
    </location>
</feature>
<dbReference type="RefSeq" id="WP_219080200.1">
    <property type="nucleotide sequence ID" value="NZ_CP079216.1"/>
</dbReference>
<dbReference type="PANTHER" id="PTHR30106:SF2">
    <property type="entry name" value="UPF0324 INNER MEMBRANE PROTEIN YEIH"/>
    <property type="match status" value="1"/>
</dbReference>
<feature type="transmembrane region" description="Helical" evidence="7">
    <location>
        <begin position="272"/>
        <end position="292"/>
    </location>
</feature>
<evidence type="ECO:0000313" key="8">
    <source>
        <dbReference type="EMBL" id="QXT61862.1"/>
    </source>
</evidence>
<accession>A0ABX8SHA9</accession>
<dbReference type="InterPro" id="IPR018383">
    <property type="entry name" value="UPF0324_pro"/>
</dbReference>
<feature type="transmembrane region" description="Helical" evidence="7">
    <location>
        <begin position="304"/>
        <end position="330"/>
    </location>
</feature>
<feature type="transmembrane region" description="Helical" evidence="7">
    <location>
        <begin position="12"/>
        <end position="34"/>
    </location>
</feature>
<keyword evidence="9" id="KW-1185">Reference proteome</keyword>
<evidence type="ECO:0000256" key="5">
    <source>
        <dbReference type="ARBA" id="ARBA00022989"/>
    </source>
</evidence>
<feature type="transmembrane region" description="Helical" evidence="7">
    <location>
        <begin position="247"/>
        <end position="266"/>
    </location>
</feature>
<evidence type="ECO:0000256" key="3">
    <source>
        <dbReference type="ARBA" id="ARBA00022475"/>
    </source>
</evidence>
<evidence type="ECO:0000256" key="6">
    <source>
        <dbReference type="ARBA" id="ARBA00023136"/>
    </source>
</evidence>
<proteinExistence type="inferred from homology"/>
<sequence length="331" mass="32828">MLRQSTPVWRLNAWPGLALCACGTVAALSLGRLLPGLSPLLVAMVLGIAVGNTVRLTASCAPGIAFASRRLLRLGVVLLGLRLTLSDVTSLGAGMLLTVAAVVAVGVATTTWLGLRFGLGRSQSLLIACGFSICGAAAIGALDGVVDADEEEVVTAIGLVVAFGTVMIPVIPLLGARLGLASESTAMWAGASVHEVAQVVAIGASLGGPALAVAVVVKLARVVLLAPALAVISILQRRDGASTGAHPPVVPLFVIGFLAAAALRSAGLVPTAVVPVAAEAQDVLLCAAMFALGTGARARILARIGPAPIVLATLATVLVSGIGLAGVLLVG</sequence>
<dbReference type="Proteomes" id="UP000824504">
    <property type="component" value="Chromosome"/>
</dbReference>
<evidence type="ECO:0000256" key="7">
    <source>
        <dbReference type="SAM" id="Phobius"/>
    </source>
</evidence>
<protein>
    <submittedName>
        <fullName evidence="8">Sulfate exporter family transporter</fullName>
    </submittedName>
</protein>
<feature type="transmembrane region" description="Helical" evidence="7">
    <location>
        <begin position="40"/>
        <end position="58"/>
    </location>
</feature>
<organism evidence="8 9">
    <name type="scientific">Tessaracoccus palaemonis</name>
    <dbReference type="NCBI Taxonomy" id="2829499"/>
    <lineage>
        <taxon>Bacteria</taxon>
        <taxon>Bacillati</taxon>
        <taxon>Actinomycetota</taxon>
        <taxon>Actinomycetes</taxon>
        <taxon>Propionibacteriales</taxon>
        <taxon>Propionibacteriaceae</taxon>
        <taxon>Tessaracoccus</taxon>
    </lineage>
</organism>
<evidence type="ECO:0000256" key="1">
    <source>
        <dbReference type="ARBA" id="ARBA00004651"/>
    </source>
</evidence>
<feature type="transmembrane region" description="Helical" evidence="7">
    <location>
        <begin position="91"/>
        <end position="113"/>
    </location>
</feature>
<comment type="similarity">
    <text evidence="2">Belongs to the UPF0324 family.</text>
</comment>
<keyword evidence="3" id="KW-1003">Cell membrane</keyword>
<keyword evidence="4 7" id="KW-0812">Transmembrane</keyword>
<gene>
    <name evidence="8" type="ORF">KDB89_08650</name>
</gene>
<dbReference type="EMBL" id="CP079216">
    <property type="protein sequence ID" value="QXT61862.1"/>
    <property type="molecule type" value="Genomic_DNA"/>
</dbReference>
<keyword evidence="6 7" id="KW-0472">Membrane</keyword>